<feature type="transmembrane region" description="Helical" evidence="13">
    <location>
        <begin position="46"/>
        <end position="64"/>
    </location>
</feature>
<keyword evidence="4" id="KW-1003">Cell membrane</keyword>
<comment type="similarity">
    <text evidence="12">Belongs to the cytochrome b561 family.</text>
</comment>
<comment type="subcellular location">
    <subcellularLocation>
        <location evidence="2">Cell membrane</location>
        <topology evidence="2">Multi-pass membrane protein</topology>
    </subcellularLocation>
</comment>
<evidence type="ECO:0000256" key="13">
    <source>
        <dbReference type="SAM" id="Phobius"/>
    </source>
</evidence>
<keyword evidence="3" id="KW-0813">Transport</keyword>
<evidence type="ECO:0000256" key="6">
    <source>
        <dbReference type="ARBA" id="ARBA00022692"/>
    </source>
</evidence>
<organism evidence="15 16">
    <name type="scientific">Parachitinimonas caeni</name>
    <dbReference type="NCBI Taxonomy" id="3031301"/>
    <lineage>
        <taxon>Bacteria</taxon>
        <taxon>Pseudomonadati</taxon>
        <taxon>Pseudomonadota</taxon>
        <taxon>Betaproteobacteria</taxon>
        <taxon>Neisseriales</taxon>
        <taxon>Chitinibacteraceae</taxon>
        <taxon>Parachitinimonas</taxon>
    </lineage>
</organism>
<keyword evidence="8" id="KW-0249">Electron transport</keyword>
<dbReference type="EMBL" id="JARRAF010000003">
    <property type="protein sequence ID" value="MDK2123210.1"/>
    <property type="molecule type" value="Genomic_DNA"/>
</dbReference>
<evidence type="ECO:0000256" key="1">
    <source>
        <dbReference type="ARBA" id="ARBA00001970"/>
    </source>
</evidence>
<comment type="cofactor">
    <cofactor evidence="1">
        <name>heme b</name>
        <dbReference type="ChEBI" id="CHEBI:60344"/>
    </cofactor>
</comment>
<keyword evidence="5" id="KW-0349">Heme</keyword>
<protein>
    <submittedName>
        <fullName evidence="15">Cytochrome b</fullName>
    </submittedName>
</protein>
<feature type="transmembrane region" description="Helical" evidence="13">
    <location>
        <begin position="142"/>
        <end position="163"/>
    </location>
</feature>
<reference evidence="15" key="1">
    <citation type="submission" date="2023-03" db="EMBL/GenBank/DDBJ databases">
        <title>Chitinimonas shenzhenensis gen. nov., sp. nov., a novel member of family Burkholderiaceae isolated from activated sludge collected in Shen Zhen, China.</title>
        <authorList>
            <person name="Wang X."/>
        </authorList>
    </citation>
    <scope>NUCLEOTIDE SEQUENCE</scope>
    <source>
        <strain evidence="15">DQS-5</strain>
    </source>
</reference>
<gene>
    <name evidence="15" type="ORF">PZA18_03975</name>
</gene>
<evidence type="ECO:0000256" key="8">
    <source>
        <dbReference type="ARBA" id="ARBA00022982"/>
    </source>
</evidence>
<dbReference type="PANTHER" id="PTHR30529:SF1">
    <property type="entry name" value="CYTOCHROME B561 HOMOLOG 2"/>
    <property type="match status" value="1"/>
</dbReference>
<accession>A0ABT7DT18</accession>
<sequence length="175" mass="19728">MTPVRYTLTARILHWLMVLLILGAFALALSFDDMPLSPRKLQYINYHKWLGITVLWLVAVRLLWRLKHPAPELPAHMPKHEKMLAHLGHIGLYVLMFGVPIGGWLMSSAKGFPVVYLGLIPLPDLIGKNEELGKLLKEGHELFAWGLLLLAAGHAAAALKHHFIDKDDVLRRMLG</sequence>
<evidence type="ECO:0000256" key="11">
    <source>
        <dbReference type="ARBA" id="ARBA00023136"/>
    </source>
</evidence>
<evidence type="ECO:0000256" key="7">
    <source>
        <dbReference type="ARBA" id="ARBA00022723"/>
    </source>
</evidence>
<feature type="transmembrane region" description="Helical" evidence="13">
    <location>
        <begin position="12"/>
        <end position="31"/>
    </location>
</feature>
<keyword evidence="10" id="KW-0408">Iron</keyword>
<evidence type="ECO:0000256" key="9">
    <source>
        <dbReference type="ARBA" id="ARBA00022989"/>
    </source>
</evidence>
<evidence type="ECO:0000256" key="12">
    <source>
        <dbReference type="ARBA" id="ARBA00037975"/>
    </source>
</evidence>
<dbReference type="SUPFAM" id="SSF81342">
    <property type="entry name" value="Transmembrane di-heme cytochromes"/>
    <property type="match status" value="1"/>
</dbReference>
<dbReference type="InterPro" id="IPR052168">
    <property type="entry name" value="Cytochrome_b561_oxidase"/>
</dbReference>
<feature type="transmembrane region" description="Helical" evidence="13">
    <location>
        <begin position="84"/>
        <end position="106"/>
    </location>
</feature>
<keyword evidence="7" id="KW-0479">Metal-binding</keyword>
<evidence type="ECO:0000313" key="15">
    <source>
        <dbReference type="EMBL" id="MDK2123210.1"/>
    </source>
</evidence>
<keyword evidence="6 13" id="KW-0812">Transmembrane</keyword>
<evidence type="ECO:0000313" key="16">
    <source>
        <dbReference type="Proteomes" id="UP001172778"/>
    </source>
</evidence>
<dbReference type="Gene3D" id="1.20.950.20">
    <property type="entry name" value="Transmembrane di-heme cytochromes, Chain C"/>
    <property type="match status" value="1"/>
</dbReference>
<evidence type="ECO:0000256" key="2">
    <source>
        <dbReference type="ARBA" id="ARBA00004651"/>
    </source>
</evidence>
<feature type="domain" description="Cytochrome b561 bacterial/Ni-hydrogenase" evidence="14">
    <location>
        <begin position="5"/>
        <end position="175"/>
    </location>
</feature>
<evidence type="ECO:0000259" key="14">
    <source>
        <dbReference type="Pfam" id="PF01292"/>
    </source>
</evidence>
<evidence type="ECO:0000256" key="4">
    <source>
        <dbReference type="ARBA" id="ARBA00022475"/>
    </source>
</evidence>
<keyword evidence="11 13" id="KW-0472">Membrane</keyword>
<dbReference type="Proteomes" id="UP001172778">
    <property type="component" value="Unassembled WGS sequence"/>
</dbReference>
<dbReference type="Pfam" id="PF01292">
    <property type="entry name" value="Ni_hydr_CYTB"/>
    <property type="match status" value="1"/>
</dbReference>
<comment type="caution">
    <text evidence="15">The sequence shown here is derived from an EMBL/GenBank/DDBJ whole genome shotgun (WGS) entry which is preliminary data.</text>
</comment>
<dbReference type="RefSeq" id="WP_284099500.1">
    <property type="nucleotide sequence ID" value="NZ_JARRAF010000003.1"/>
</dbReference>
<proteinExistence type="inferred from homology"/>
<name>A0ABT7DT18_9NEIS</name>
<evidence type="ECO:0000256" key="10">
    <source>
        <dbReference type="ARBA" id="ARBA00023004"/>
    </source>
</evidence>
<evidence type="ECO:0000256" key="5">
    <source>
        <dbReference type="ARBA" id="ARBA00022617"/>
    </source>
</evidence>
<dbReference type="InterPro" id="IPR016174">
    <property type="entry name" value="Di-haem_cyt_TM"/>
</dbReference>
<dbReference type="InterPro" id="IPR011577">
    <property type="entry name" value="Cyt_b561_bac/Ni-Hgenase"/>
</dbReference>
<keyword evidence="9 13" id="KW-1133">Transmembrane helix</keyword>
<keyword evidence="16" id="KW-1185">Reference proteome</keyword>
<evidence type="ECO:0000256" key="3">
    <source>
        <dbReference type="ARBA" id="ARBA00022448"/>
    </source>
</evidence>
<dbReference type="PANTHER" id="PTHR30529">
    <property type="entry name" value="CYTOCHROME B561"/>
    <property type="match status" value="1"/>
</dbReference>